<dbReference type="Proteomes" id="UP000054632">
    <property type="component" value="Unassembled WGS sequence"/>
</dbReference>
<comment type="caution">
    <text evidence="1">The sequence shown here is derived from an EMBL/GenBank/DDBJ whole genome shotgun (WGS) entry which is preliminary data.</text>
</comment>
<name>A0A0V1DTE8_TRIPS</name>
<evidence type="ECO:0000313" key="2">
    <source>
        <dbReference type="Proteomes" id="UP000054632"/>
    </source>
</evidence>
<dbReference type="EMBL" id="JYDR01000267">
    <property type="protein sequence ID" value="KRY64830.1"/>
    <property type="molecule type" value="Genomic_DNA"/>
</dbReference>
<evidence type="ECO:0000313" key="1">
    <source>
        <dbReference type="EMBL" id="KRY64830.1"/>
    </source>
</evidence>
<protein>
    <recommendedName>
        <fullName evidence="3">FLYWCH-type domain-containing protein</fullName>
    </recommendedName>
</protein>
<evidence type="ECO:0008006" key="3">
    <source>
        <dbReference type="Google" id="ProtNLM"/>
    </source>
</evidence>
<reference evidence="1 2" key="1">
    <citation type="submission" date="2015-01" db="EMBL/GenBank/DDBJ databases">
        <title>Evolution of Trichinella species and genotypes.</title>
        <authorList>
            <person name="Korhonen P.K."/>
            <person name="Edoardo P."/>
            <person name="Giuseppe L.R."/>
            <person name="Gasser R.B."/>
        </authorList>
    </citation>
    <scope>NUCLEOTIDE SEQUENCE [LARGE SCALE GENOMIC DNA]</scope>
    <source>
        <strain evidence="1">ISS13</strain>
    </source>
</reference>
<dbReference type="AlphaFoldDB" id="A0A0V1DTE8"/>
<sequence>MESDEIQFVYAQSNQQKLVYRGRCYTLKRTNRNDTCWICASAFKTPGKLHTSLDATEVIRTSEHAEGCRLAAEYPRPVWEIYDELTSSAFTSLDTAAYFLSWDQAQNTMYYSRAKRYPRLLAKRQDLRFTAEQTTTKSGAQFLVYHSPTNDKLIFATEAGVRLLAQSTCWCGNGAFKIVPSCRILEVLHSKAENFGVQLDPARYQLFKAFFQIPGYKVFASTFAKLCFSMSAGLA</sequence>
<accession>A0A0V1DTE8</accession>
<organism evidence="1 2">
    <name type="scientific">Trichinella pseudospiralis</name>
    <name type="common">Parasitic roundworm</name>
    <dbReference type="NCBI Taxonomy" id="6337"/>
    <lineage>
        <taxon>Eukaryota</taxon>
        <taxon>Metazoa</taxon>
        <taxon>Ecdysozoa</taxon>
        <taxon>Nematoda</taxon>
        <taxon>Enoplea</taxon>
        <taxon>Dorylaimia</taxon>
        <taxon>Trichinellida</taxon>
        <taxon>Trichinellidae</taxon>
        <taxon>Trichinella</taxon>
    </lineage>
</organism>
<proteinExistence type="predicted"/>
<gene>
    <name evidence="1" type="ORF">T4A_13421</name>
</gene>
<dbReference type="Gene3D" id="2.20.25.240">
    <property type="match status" value="1"/>
</dbReference>